<evidence type="ECO:0000313" key="6">
    <source>
        <dbReference type="EMBL" id="KAG8222639.1"/>
    </source>
</evidence>
<comment type="caution">
    <text evidence="6">The sequence shown here is derived from an EMBL/GenBank/DDBJ whole genome shotgun (WGS) entry which is preliminary data.</text>
</comment>
<dbReference type="InterPro" id="IPR000276">
    <property type="entry name" value="GPCR_Rhodpsn"/>
</dbReference>
<feature type="transmembrane region" description="Helical" evidence="5">
    <location>
        <begin position="20"/>
        <end position="39"/>
    </location>
</feature>
<evidence type="ECO:0000256" key="1">
    <source>
        <dbReference type="ARBA" id="ARBA00004370"/>
    </source>
</evidence>
<dbReference type="GO" id="GO:0016020">
    <property type="term" value="C:membrane"/>
    <property type="evidence" value="ECO:0007669"/>
    <property type="project" value="UniProtKB-SubCell"/>
</dbReference>
<protein>
    <recommendedName>
        <fullName evidence="8">G-protein coupled receptors family 1 profile domain-containing protein</fullName>
    </recommendedName>
</protein>
<dbReference type="EMBL" id="KZ308138">
    <property type="protein sequence ID" value="KAG8222639.1"/>
    <property type="molecule type" value="Genomic_DNA"/>
</dbReference>
<name>A0A8K0JUM2_LADFU</name>
<keyword evidence="3 5" id="KW-1133">Transmembrane helix</keyword>
<dbReference type="Pfam" id="PF00001">
    <property type="entry name" value="7tm_1"/>
    <property type="match status" value="1"/>
</dbReference>
<keyword evidence="7" id="KW-1185">Reference proteome</keyword>
<dbReference type="OrthoDB" id="284782at2759"/>
<keyword evidence="2 5" id="KW-0812">Transmembrane</keyword>
<dbReference type="GO" id="GO:0004930">
    <property type="term" value="F:G protein-coupled receptor activity"/>
    <property type="evidence" value="ECO:0007669"/>
    <property type="project" value="InterPro"/>
</dbReference>
<organism evidence="6 7">
    <name type="scientific">Ladona fulva</name>
    <name type="common">Scarce chaser dragonfly</name>
    <name type="synonym">Libellula fulva</name>
    <dbReference type="NCBI Taxonomy" id="123851"/>
    <lineage>
        <taxon>Eukaryota</taxon>
        <taxon>Metazoa</taxon>
        <taxon>Ecdysozoa</taxon>
        <taxon>Arthropoda</taxon>
        <taxon>Hexapoda</taxon>
        <taxon>Insecta</taxon>
        <taxon>Pterygota</taxon>
        <taxon>Palaeoptera</taxon>
        <taxon>Odonata</taxon>
        <taxon>Epiprocta</taxon>
        <taxon>Anisoptera</taxon>
        <taxon>Libelluloidea</taxon>
        <taxon>Libellulidae</taxon>
        <taxon>Ladona</taxon>
    </lineage>
</organism>
<feature type="transmembrane region" description="Helical" evidence="5">
    <location>
        <begin position="59"/>
        <end position="78"/>
    </location>
</feature>
<evidence type="ECO:0000256" key="2">
    <source>
        <dbReference type="ARBA" id="ARBA00022692"/>
    </source>
</evidence>
<reference evidence="6" key="1">
    <citation type="submission" date="2013-04" db="EMBL/GenBank/DDBJ databases">
        <authorList>
            <person name="Qu J."/>
            <person name="Murali S.C."/>
            <person name="Bandaranaike D."/>
            <person name="Bellair M."/>
            <person name="Blankenburg K."/>
            <person name="Chao H."/>
            <person name="Dinh H."/>
            <person name="Doddapaneni H."/>
            <person name="Downs B."/>
            <person name="Dugan-Rocha S."/>
            <person name="Elkadiri S."/>
            <person name="Gnanaolivu R.D."/>
            <person name="Hernandez B."/>
            <person name="Javaid M."/>
            <person name="Jayaseelan J.C."/>
            <person name="Lee S."/>
            <person name="Li M."/>
            <person name="Ming W."/>
            <person name="Munidasa M."/>
            <person name="Muniz J."/>
            <person name="Nguyen L."/>
            <person name="Ongeri F."/>
            <person name="Osuji N."/>
            <person name="Pu L.-L."/>
            <person name="Puazo M."/>
            <person name="Qu C."/>
            <person name="Quiroz J."/>
            <person name="Raj R."/>
            <person name="Weissenberger G."/>
            <person name="Xin Y."/>
            <person name="Zou X."/>
            <person name="Han Y."/>
            <person name="Richards S."/>
            <person name="Worley K."/>
            <person name="Muzny D."/>
            <person name="Gibbs R."/>
        </authorList>
    </citation>
    <scope>NUCLEOTIDE SEQUENCE</scope>
    <source>
        <strain evidence="6">Sampled in the wild</strain>
    </source>
</reference>
<evidence type="ECO:0000256" key="4">
    <source>
        <dbReference type="ARBA" id="ARBA00023136"/>
    </source>
</evidence>
<evidence type="ECO:0000256" key="5">
    <source>
        <dbReference type="SAM" id="Phobius"/>
    </source>
</evidence>
<evidence type="ECO:0000313" key="7">
    <source>
        <dbReference type="Proteomes" id="UP000792457"/>
    </source>
</evidence>
<reference evidence="6" key="2">
    <citation type="submission" date="2017-10" db="EMBL/GenBank/DDBJ databases">
        <title>Ladona fulva Genome sequencing and assembly.</title>
        <authorList>
            <person name="Murali S."/>
            <person name="Richards S."/>
            <person name="Bandaranaike D."/>
            <person name="Bellair M."/>
            <person name="Blankenburg K."/>
            <person name="Chao H."/>
            <person name="Dinh H."/>
            <person name="Doddapaneni H."/>
            <person name="Dugan-Rocha S."/>
            <person name="Elkadiri S."/>
            <person name="Gnanaolivu R."/>
            <person name="Hernandez B."/>
            <person name="Skinner E."/>
            <person name="Javaid M."/>
            <person name="Lee S."/>
            <person name="Li M."/>
            <person name="Ming W."/>
            <person name="Munidasa M."/>
            <person name="Muniz J."/>
            <person name="Nguyen L."/>
            <person name="Hughes D."/>
            <person name="Osuji N."/>
            <person name="Pu L.-L."/>
            <person name="Puazo M."/>
            <person name="Qu C."/>
            <person name="Quiroz J."/>
            <person name="Raj R."/>
            <person name="Weissenberger G."/>
            <person name="Xin Y."/>
            <person name="Zou X."/>
            <person name="Han Y."/>
            <person name="Worley K."/>
            <person name="Muzny D."/>
            <person name="Gibbs R."/>
        </authorList>
    </citation>
    <scope>NUCLEOTIDE SEQUENCE</scope>
    <source>
        <strain evidence="6">Sampled in the wild</strain>
    </source>
</reference>
<gene>
    <name evidence="6" type="ORF">J437_LFUL011915</name>
</gene>
<sequence>MYYFKQSNFPMHIHTHLNAIICVCWIAGTFVGFLPLLGWNAGPQPQCLFTEVMDYDYLVFLYFATIIFPALLLAAFYAHIYRVVLRQFDYNC</sequence>
<comment type="subcellular location">
    <subcellularLocation>
        <location evidence="1">Membrane</location>
    </subcellularLocation>
</comment>
<dbReference type="SUPFAM" id="SSF81321">
    <property type="entry name" value="Family A G protein-coupled receptor-like"/>
    <property type="match status" value="1"/>
</dbReference>
<proteinExistence type="predicted"/>
<evidence type="ECO:0000256" key="3">
    <source>
        <dbReference type="ARBA" id="ARBA00022989"/>
    </source>
</evidence>
<dbReference type="AlphaFoldDB" id="A0A8K0JUM2"/>
<evidence type="ECO:0008006" key="8">
    <source>
        <dbReference type="Google" id="ProtNLM"/>
    </source>
</evidence>
<dbReference type="Proteomes" id="UP000792457">
    <property type="component" value="Unassembled WGS sequence"/>
</dbReference>
<dbReference type="Gene3D" id="1.20.1070.10">
    <property type="entry name" value="Rhodopsin 7-helix transmembrane proteins"/>
    <property type="match status" value="1"/>
</dbReference>
<keyword evidence="4 5" id="KW-0472">Membrane</keyword>
<accession>A0A8K0JUM2</accession>